<dbReference type="GO" id="GO:0003677">
    <property type="term" value="F:DNA binding"/>
    <property type="evidence" value="ECO:0007669"/>
    <property type="project" value="InterPro"/>
</dbReference>
<sequence>MMGKSVSSEENNVLMAWLKAKRKEKGHTMRTLSLIIGTPHSFIGKVENQERRLDIVEYLRYCKALEVDPLEGLKLILN</sequence>
<reference evidence="2 3" key="1">
    <citation type="submission" date="2016-12" db="EMBL/GenBank/DDBJ databases">
        <title>Diversity of luminous bacteria.</title>
        <authorList>
            <person name="Yoshizawa S."/>
            <person name="Kogure K."/>
        </authorList>
    </citation>
    <scope>NUCLEOTIDE SEQUENCE [LARGE SCALE GENOMIC DNA]</scope>
    <source>
        <strain evidence="2 3">SA4-48</strain>
    </source>
</reference>
<name>A0A2S7UU39_9GAMM</name>
<dbReference type="SMART" id="SM00530">
    <property type="entry name" value="HTH_XRE"/>
    <property type="match status" value="1"/>
</dbReference>
<dbReference type="InterPro" id="IPR010982">
    <property type="entry name" value="Lambda_DNA-bd_dom_sf"/>
</dbReference>
<dbReference type="Proteomes" id="UP000239007">
    <property type="component" value="Unassembled WGS sequence"/>
</dbReference>
<protein>
    <submittedName>
        <fullName evidence="2">Transcriptional regulator</fullName>
    </submittedName>
</protein>
<dbReference type="RefSeq" id="WP_105051716.1">
    <property type="nucleotide sequence ID" value="NZ_BMYG01000003.1"/>
</dbReference>
<dbReference type="CDD" id="cd00093">
    <property type="entry name" value="HTH_XRE"/>
    <property type="match status" value="1"/>
</dbReference>
<comment type="caution">
    <text evidence="2">The sequence shown here is derived from an EMBL/GenBank/DDBJ whole genome shotgun (WGS) entry which is preliminary data.</text>
</comment>
<evidence type="ECO:0000313" key="3">
    <source>
        <dbReference type="Proteomes" id="UP000239007"/>
    </source>
</evidence>
<dbReference type="OrthoDB" id="9803379at2"/>
<evidence type="ECO:0000259" key="1">
    <source>
        <dbReference type="PROSITE" id="PS50943"/>
    </source>
</evidence>
<dbReference type="Pfam" id="PF01381">
    <property type="entry name" value="HTH_3"/>
    <property type="match status" value="1"/>
</dbReference>
<feature type="domain" description="HTH cro/C1-type" evidence="1">
    <location>
        <begin position="18"/>
        <end position="73"/>
    </location>
</feature>
<dbReference type="InterPro" id="IPR001387">
    <property type="entry name" value="Cro/C1-type_HTH"/>
</dbReference>
<dbReference type="Gene3D" id="1.10.260.40">
    <property type="entry name" value="lambda repressor-like DNA-binding domains"/>
    <property type="match status" value="1"/>
</dbReference>
<dbReference type="AlphaFoldDB" id="A0A2S7UU39"/>
<proteinExistence type="predicted"/>
<accession>A0A2S7UU39</accession>
<dbReference type="SUPFAM" id="SSF47413">
    <property type="entry name" value="lambda repressor-like DNA-binding domains"/>
    <property type="match status" value="1"/>
</dbReference>
<dbReference type="PROSITE" id="PS50943">
    <property type="entry name" value="HTH_CROC1"/>
    <property type="match status" value="1"/>
</dbReference>
<keyword evidence="3" id="KW-1185">Reference proteome</keyword>
<dbReference type="EMBL" id="MSCH01000003">
    <property type="protein sequence ID" value="PQJ53238.1"/>
    <property type="molecule type" value="Genomic_DNA"/>
</dbReference>
<gene>
    <name evidence="2" type="ORF">BTO11_05845</name>
</gene>
<evidence type="ECO:0000313" key="2">
    <source>
        <dbReference type="EMBL" id="PQJ53238.1"/>
    </source>
</evidence>
<organism evidence="2 3">
    <name type="scientific">Psychrosphaera saromensis</name>
    <dbReference type="NCBI Taxonomy" id="716813"/>
    <lineage>
        <taxon>Bacteria</taxon>
        <taxon>Pseudomonadati</taxon>
        <taxon>Pseudomonadota</taxon>
        <taxon>Gammaproteobacteria</taxon>
        <taxon>Alteromonadales</taxon>
        <taxon>Pseudoalteromonadaceae</taxon>
        <taxon>Psychrosphaera</taxon>
    </lineage>
</organism>